<dbReference type="KEGG" id="aia:AWH56_020300"/>
<feature type="transmembrane region" description="Helical" evidence="1">
    <location>
        <begin position="94"/>
        <end position="115"/>
    </location>
</feature>
<evidence type="ECO:0000313" key="3">
    <source>
        <dbReference type="EMBL" id="QOY35027.1"/>
    </source>
</evidence>
<dbReference type="EMBL" id="CP063356">
    <property type="protein sequence ID" value="QOY35027.1"/>
    <property type="molecule type" value="Genomic_DNA"/>
</dbReference>
<evidence type="ECO:0000256" key="1">
    <source>
        <dbReference type="SAM" id="Phobius"/>
    </source>
</evidence>
<sequence>MRTDQLASLEKIKNMTEQLSKIQMEYWQQFSHIETWGFKIVLLMFTLPLVYLYFAIDRKNIFLLGFYGFNVHVWFSYINIWGVRQGFFVYPFELIPFIPGNLALDAALIPVLFMLVYQWTINLNKNFYLYSTALSLFLSFVFKPILVSTGMFVLYKGTNYFHLFLLYCIIFLLSKFITNLFLVMQRNPRVAKGDA</sequence>
<evidence type="ECO:0000313" key="4">
    <source>
        <dbReference type="Proteomes" id="UP000180175"/>
    </source>
</evidence>
<keyword evidence="1" id="KW-0472">Membrane</keyword>
<dbReference type="RefSeq" id="WP_071316476.1">
    <property type="nucleotide sequence ID" value="NZ_CP063356.2"/>
</dbReference>
<feature type="transmembrane region" description="Helical" evidence="1">
    <location>
        <begin position="36"/>
        <end position="54"/>
    </location>
</feature>
<reference evidence="3 4" key="3">
    <citation type="journal article" date="2019" name="Int. J. Syst. Evol. Microbiol.">
        <title>Anaerobacillus isosaccharinicus sp. nov., an alkaliphilic bacterium which degrades isosaccharinic acid.</title>
        <authorList>
            <person name="Bassil N.M."/>
            <person name="Lloyd J.R."/>
        </authorList>
    </citation>
    <scope>NUCLEOTIDE SEQUENCE [LARGE SCALE GENOMIC DNA]</scope>
    <source>
        <strain evidence="3 4">NB2006</strain>
    </source>
</reference>
<accession>A0A1S2M848</accession>
<organism evidence="2 4">
    <name type="scientific">Anaerobacillus isosaccharinicus</name>
    <dbReference type="NCBI Taxonomy" id="1532552"/>
    <lineage>
        <taxon>Bacteria</taxon>
        <taxon>Bacillati</taxon>
        <taxon>Bacillota</taxon>
        <taxon>Bacilli</taxon>
        <taxon>Bacillales</taxon>
        <taxon>Bacillaceae</taxon>
        <taxon>Anaerobacillus</taxon>
    </lineage>
</organism>
<evidence type="ECO:0000313" key="2">
    <source>
        <dbReference type="EMBL" id="OIJ20841.1"/>
    </source>
</evidence>
<feature type="transmembrane region" description="Helical" evidence="1">
    <location>
        <begin position="61"/>
        <end position="82"/>
    </location>
</feature>
<dbReference type="EMBL" id="LQXD01000065">
    <property type="protein sequence ID" value="OIJ20841.1"/>
    <property type="molecule type" value="Genomic_DNA"/>
</dbReference>
<protein>
    <submittedName>
        <fullName evidence="2">Uncharacterized protein</fullName>
    </submittedName>
</protein>
<reference evidence="3 4" key="2">
    <citation type="journal article" date="2017" name="Genome Announc.">
        <title>Draft Genome Sequences of Four Alkaliphilic Bacteria Belonging to the Anaerobacillus Genus.</title>
        <authorList>
            <person name="Bassil N.M."/>
            <person name="Lloyd J.R."/>
        </authorList>
    </citation>
    <scope>NUCLEOTIDE SEQUENCE [LARGE SCALE GENOMIC DNA]</scope>
    <source>
        <strain evidence="3 4">NB2006</strain>
    </source>
</reference>
<reference evidence="2 4" key="1">
    <citation type="submission" date="2016-10" db="EMBL/GenBank/DDBJ databases">
        <title>Draft genome sequences of four alkaliphilic bacteria belonging to the Anaerobacillus genus.</title>
        <authorList>
            <person name="Bassil N.M."/>
            <person name="Lloyd J.R."/>
        </authorList>
    </citation>
    <scope>NUCLEOTIDE SEQUENCE [LARGE SCALE GENOMIC DNA]</scope>
    <source>
        <strain evidence="2 4">NB2006</strain>
    </source>
</reference>
<keyword evidence="1" id="KW-1133">Transmembrane helix</keyword>
<keyword evidence="4" id="KW-1185">Reference proteome</keyword>
<gene>
    <name evidence="3" type="ORF">AWH56_020300</name>
    <name evidence="2" type="ORF">AWH56_07125</name>
</gene>
<proteinExistence type="predicted"/>
<name>A0A1S2M848_9BACI</name>
<dbReference type="OrthoDB" id="2591789at2"/>
<dbReference type="Proteomes" id="UP000180175">
    <property type="component" value="Chromosome"/>
</dbReference>
<keyword evidence="1" id="KW-0812">Transmembrane</keyword>
<feature type="transmembrane region" description="Helical" evidence="1">
    <location>
        <begin position="160"/>
        <end position="182"/>
    </location>
</feature>
<reference evidence="3" key="4">
    <citation type="submission" date="2020-10" db="EMBL/GenBank/DDBJ databases">
        <authorList>
            <person name="Bassil N.M."/>
            <person name="Lloyd J.R."/>
        </authorList>
    </citation>
    <scope>NUCLEOTIDE SEQUENCE</scope>
    <source>
        <strain evidence="3">NB2006</strain>
    </source>
</reference>
<dbReference type="AlphaFoldDB" id="A0A1S2M848"/>
<feature type="transmembrane region" description="Helical" evidence="1">
    <location>
        <begin position="127"/>
        <end position="154"/>
    </location>
</feature>